<accession>J3L8J6</accession>
<reference evidence="2" key="1">
    <citation type="submission" date="2015-06" db="UniProtKB">
        <authorList>
            <consortium name="EnsemblPlants"/>
        </authorList>
    </citation>
    <scope>IDENTIFICATION</scope>
</reference>
<feature type="compositionally biased region" description="Pro residues" evidence="1">
    <location>
        <begin position="28"/>
        <end position="54"/>
    </location>
</feature>
<dbReference type="AlphaFoldDB" id="J3L8J6"/>
<feature type="region of interest" description="Disordered" evidence="1">
    <location>
        <begin position="1"/>
        <end position="56"/>
    </location>
</feature>
<organism evidence="2">
    <name type="scientific">Oryza brachyantha</name>
    <name type="common">malo sina</name>
    <dbReference type="NCBI Taxonomy" id="4533"/>
    <lineage>
        <taxon>Eukaryota</taxon>
        <taxon>Viridiplantae</taxon>
        <taxon>Streptophyta</taxon>
        <taxon>Embryophyta</taxon>
        <taxon>Tracheophyta</taxon>
        <taxon>Spermatophyta</taxon>
        <taxon>Magnoliopsida</taxon>
        <taxon>Liliopsida</taxon>
        <taxon>Poales</taxon>
        <taxon>Poaceae</taxon>
        <taxon>BOP clade</taxon>
        <taxon>Oryzoideae</taxon>
        <taxon>Oryzeae</taxon>
        <taxon>Oryzinae</taxon>
        <taxon>Oryza</taxon>
    </lineage>
</organism>
<dbReference type="Proteomes" id="UP000006038">
    <property type="component" value="Unassembled WGS sequence"/>
</dbReference>
<protein>
    <submittedName>
        <fullName evidence="2">Uncharacterized protein</fullName>
    </submittedName>
</protein>
<dbReference type="EnsemblPlants" id="OB0235G10040.1">
    <property type="protein sequence ID" value="OB0235G10040.1"/>
    <property type="gene ID" value="OB0235G10040"/>
</dbReference>
<evidence type="ECO:0000313" key="2">
    <source>
        <dbReference type="EnsemblPlants" id="OB0235G10040.1"/>
    </source>
</evidence>
<feature type="compositionally biased region" description="Low complexity" evidence="1">
    <location>
        <begin position="1"/>
        <end position="27"/>
    </location>
</feature>
<sequence>PRPTRPTSAPGTAATDAASAAPTDASPPSLPIPSPRPNAPPPPLREPPRGPHPPASSLLCPHHLLLGATLPPRPCLRLRRPHLRPPTAGVLLTCHSIIDHKIHGLLLLLVHACMHINRCVWIWIVLSSAHPART</sequence>
<dbReference type="HOGENOM" id="CLU_1901632_0_0_1"/>
<evidence type="ECO:0000256" key="1">
    <source>
        <dbReference type="SAM" id="MobiDB-lite"/>
    </source>
</evidence>
<name>J3L8J6_ORYBR</name>
<dbReference type="Gramene" id="OB0235G10040.1">
    <property type="protein sequence ID" value="OB0235G10040.1"/>
    <property type="gene ID" value="OB0235G10040"/>
</dbReference>
<proteinExistence type="predicted"/>
<keyword evidence="3" id="KW-1185">Reference proteome</keyword>
<evidence type="ECO:0000313" key="3">
    <source>
        <dbReference type="Proteomes" id="UP000006038"/>
    </source>
</evidence>